<dbReference type="GO" id="GO:0005930">
    <property type="term" value="C:axoneme"/>
    <property type="evidence" value="ECO:0007669"/>
    <property type="project" value="TreeGrafter"/>
</dbReference>
<dbReference type="PANTHER" id="PTHR12509">
    <property type="entry name" value="SPERMATOGENESIS-ASSOCIATED 4-RELATED"/>
    <property type="match status" value="1"/>
</dbReference>
<dbReference type="AlphaFoldDB" id="W8BPZ9"/>
<evidence type="ECO:0000313" key="3">
    <source>
        <dbReference type="EMBL" id="JAB91559.1"/>
    </source>
</evidence>
<dbReference type="OrthoDB" id="193300at2759"/>
<dbReference type="GO" id="GO:0051493">
    <property type="term" value="P:regulation of cytoskeleton organization"/>
    <property type="evidence" value="ECO:0007669"/>
    <property type="project" value="TreeGrafter"/>
</dbReference>
<evidence type="ECO:0000259" key="2">
    <source>
        <dbReference type="Pfam" id="PF06294"/>
    </source>
</evidence>
<dbReference type="EMBL" id="GAMC01014996">
    <property type="protein sequence ID" value="JAB91559.1"/>
    <property type="molecule type" value="mRNA"/>
</dbReference>
<dbReference type="SUPFAM" id="SSF47576">
    <property type="entry name" value="Calponin-homology domain, CH-domain"/>
    <property type="match status" value="1"/>
</dbReference>
<evidence type="ECO:0000256" key="1">
    <source>
        <dbReference type="SAM" id="MobiDB-lite"/>
    </source>
</evidence>
<dbReference type="Pfam" id="PF06294">
    <property type="entry name" value="CH_2"/>
    <property type="match status" value="1"/>
</dbReference>
<dbReference type="InterPro" id="IPR052111">
    <property type="entry name" value="Spermatogenesis_Ciliary_MAP"/>
</dbReference>
<protein>
    <submittedName>
        <fullName evidence="3">Sperm flagellar protein 1</fullName>
    </submittedName>
</protein>
<gene>
    <name evidence="3" type="primary">SPEF1</name>
</gene>
<dbReference type="InterPro" id="IPR036872">
    <property type="entry name" value="CH_dom_sf"/>
</dbReference>
<organism evidence="3">
    <name type="scientific">Ceratitis capitata</name>
    <name type="common">Mediterranean fruit fly</name>
    <name type="synonym">Tephritis capitata</name>
    <dbReference type="NCBI Taxonomy" id="7213"/>
    <lineage>
        <taxon>Eukaryota</taxon>
        <taxon>Metazoa</taxon>
        <taxon>Ecdysozoa</taxon>
        <taxon>Arthropoda</taxon>
        <taxon>Hexapoda</taxon>
        <taxon>Insecta</taxon>
        <taxon>Pterygota</taxon>
        <taxon>Neoptera</taxon>
        <taxon>Endopterygota</taxon>
        <taxon>Diptera</taxon>
        <taxon>Brachycera</taxon>
        <taxon>Muscomorpha</taxon>
        <taxon>Tephritoidea</taxon>
        <taxon>Tephritidae</taxon>
        <taxon>Ceratitis</taxon>
        <taxon>Ceratitis</taxon>
    </lineage>
</organism>
<dbReference type="FunFam" id="1.10.418.10:FF:000059">
    <property type="entry name" value="RIKEN cDNA 6430531B16 gene"/>
    <property type="match status" value="1"/>
</dbReference>
<dbReference type="InterPro" id="IPR010441">
    <property type="entry name" value="CH_2"/>
</dbReference>
<feature type="region of interest" description="Disordered" evidence="1">
    <location>
        <begin position="219"/>
        <end position="239"/>
    </location>
</feature>
<proteinExistence type="evidence at transcript level"/>
<dbReference type="PANTHER" id="PTHR12509:SF9">
    <property type="entry name" value="SPERM FLAGELLAR PROTEIN 1 ISOFORM X1"/>
    <property type="match status" value="1"/>
</dbReference>
<reference evidence="3" key="2">
    <citation type="journal article" date="2014" name="BMC Genomics">
        <title>A genomic perspective to assessing quality of mass-reared SIT flies used in Mediterranean fruit fly (Ceratitis capitata) eradication in California.</title>
        <authorList>
            <person name="Calla B."/>
            <person name="Hall B."/>
            <person name="Hou S."/>
            <person name="Geib S.M."/>
        </authorList>
    </citation>
    <scope>NUCLEOTIDE SEQUENCE</scope>
</reference>
<sequence>MPKRLTDEELSELKNWLADQQINPNKMHREFSDAVPVANLLKKLYPKLIDIHNYPPRNNTQLKLNNWETLNFKALGKIGLPQSKAMLQKLAAGTPGAIESLLYEIKLHDRSSKKSDRCDEQEQVWSENDDIMMVNVNKKVGDAIVQVPQKMILFSIYEHTLRDSQTKESYLNAANQKIAHLESILKLKGERIDELCAQLAKVSVRSLIKQHNLENSSPNSALNFGNIENDTNNKSTEYL</sequence>
<keyword evidence="3" id="KW-0282">Flagellum</keyword>
<name>W8BPZ9_CERCA</name>
<keyword evidence="3" id="KW-0966">Cell projection</keyword>
<reference evidence="3" key="1">
    <citation type="submission" date="2013-07" db="EMBL/GenBank/DDBJ databases">
        <authorList>
            <person name="Geib S."/>
        </authorList>
    </citation>
    <scope>NUCLEOTIDE SEQUENCE</scope>
</reference>
<accession>W8BPZ9</accession>
<feature type="domain" description="CH-like" evidence="2">
    <location>
        <begin position="14"/>
        <end position="106"/>
    </location>
</feature>
<dbReference type="GO" id="GO:0008017">
    <property type="term" value="F:microtubule binding"/>
    <property type="evidence" value="ECO:0007669"/>
    <property type="project" value="TreeGrafter"/>
</dbReference>
<keyword evidence="3" id="KW-0969">Cilium</keyword>
<dbReference type="Gene3D" id="1.10.418.10">
    <property type="entry name" value="Calponin-like domain"/>
    <property type="match status" value="1"/>
</dbReference>